<evidence type="ECO:0000313" key="7">
    <source>
        <dbReference type="EMBL" id="EEC43879.1"/>
    </source>
</evidence>
<evidence type="ECO:0000259" key="6">
    <source>
        <dbReference type="Pfam" id="PF03151"/>
    </source>
</evidence>
<dbReference type="SUPFAM" id="SSF103481">
    <property type="entry name" value="Multidrug resistance efflux transporter EmrE"/>
    <property type="match status" value="1"/>
</dbReference>
<dbReference type="GeneID" id="7198416"/>
<sequence length="430" mass="46538">MDSQLLDLYTNENATLFLVHSNLGFWSATSDEGRSAHDSFTVQLNFPASRPIVLHPAIEFMAIPPVRVFLGLLNIFVWYAANGMNGVAMQQYAGNLRDANMSLPLAVVAALSVTYMQLVAGALLGFFILRVFYAVNLGALLERPWSHWMGFLHAAGSVFTNAGFLYGSASLVQVIKLLEPFQTLLWGRLLGSEDTNSLQYIASMSLVVGGAISLVRSRPNPPHPVAVLSAILSGCTLSLRNVLQRGQVVAAESYDGGSIVQTSVVQFTLLSFYASMWAVALAALLHGLFGILGLDVSVSAWYEHIQPSTIFWHPLYNMTSVTTLAFCSALTHSLLNAGKRIASIILAIVWFREGYSLDTVTGLVVVSIGGCWYTLDRKKGNGTKHKSAPLQESLVKIIAAVAILVLLYILPLAATIFDSMSIPVETPVEG</sequence>
<feature type="transmembrane region" description="Helical" evidence="5">
    <location>
        <begin position="150"/>
        <end position="178"/>
    </location>
</feature>
<keyword evidence="2 5" id="KW-0812">Transmembrane</keyword>
<evidence type="ECO:0000256" key="1">
    <source>
        <dbReference type="ARBA" id="ARBA00004141"/>
    </source>
</evidence>
<feature type="transmembrane region" description="Helical" evidence="5">
    <location>
        <begin position="101"/>
        <end position="129"/>
    </location>
</feature>
<feature type="domain" description="Sugar phosphate transporter" evidence="6">
    <location>
        <begin position="111"/>
        <end position="373"/>
    </location>
</feature>
<dbReference type="eggNOG" id="ENOG502STWV">
    <property type="taxonomic scope" value="Eukaryota"/>
</dbReference>
<evidence type="ECO:0000256" key="5">
    <source>
        <dbReference type="SAM" id="Phobius"/>
    </source>
</evidence>
<dbReference type="KEGG" id="pti:PHATRDRAFT_40492"/>
<dbReference type="OrthoDB" id="47302at2759"/>
<dbReference type="InterPro" id="IPR004853">
    <property type="entry name" value="Sugar_P_trans_dom"/>
</dbReference>
<feature type="transmembrane region" description="Helical" evidence="5">
    <location>
        <begin position="272"/>
        <end position="294"/>
    </location>
</feature>
<dbReference type="PaxDb" id="2850-Phatr40492"/>
<reference evidence="8" key="2">
    <citation type="submission" date="2008-08" db="EMBL/GenBank/DDBJ databases">
        <authorList>
            <consortium name="Diatom Consortium"/>
            <person name="Grigoriev I."/>
            <person name="Grimwood J."/>
            <person name="Kuo A."/>
            <person name="Otillar R.P."/>
            <person name="Salamov A."/>
            <person name="Detter J.C."/>
            <person name="Lindquist E."/>
            <person name="Shapiro H."/>
            <person name="Lucas S."/>
            <person name="Glavina del Rio T."/>
            <person name="Pitluck S."/>
            <person name="Rokhsar D."/>
            <person name="Bowler C."/>
        </authorList>
    </citation>
    <scope>GENOME REANNOTATION</scope>
    <source>
        <strain evidence="8">CCAP 1055/1</strain>
    </source>
</reference>
<keyword evidence="8" id="KW-1185">Reference proteome</keyword>
<dbReference type="HOGENOM" id="CLU_638538_0_0_1"/>
<feature type="transmembrane region" description="Helical" evidence="5">
    <location>
        <begin position="395"/>
        <end position="417"/>
    </location>
</feature>
<name>B7GBP0_PHATC</name>
<keyword evidence="4 5" id="KW-0472">Membrane</keyword>
<evidence type="ECO:0000256" key="2">
    <source>
        <dbReference type="ARBA" id="ARBA00022692"/>
    </source>
</evidence>
<dbReference type="InParanoid" id="B7GBP0"/>
<evidence type="ECO:0000256" key="4">
    <source>
        <dbReference type="ARBA" id="ARBA00023136"/>
    </source>
</evidence>
<proteinExistence type="predicted"/>
<dbReference type="AlphaFoldDB" id="B7GBP0"/>
<dbReference type="InterPro" id="IPR037185">
    <property type="entry name" value="EmrE-like"/>
</dbReference>
<evidence type="ECO:0000256" key="3">
    <source>
        <dbReference type="ARBA" id="ARBA00022989"/>
    </source>
</evidence>
<feature type="transmembrane region" description="Helical" evidence="5">
    <location>
        <begin position="60"/>
        <end position="81"/>
    </location>
</feature>
<evidence type="ECO:0000313" key="8">
    <source>
        <dbReference type="Proteomes" id="UP000000759"/>
    </source>
</evidence>
<protein>
    <recommendedName>
        <fullName evidence="6">Sugar phosphate transporter domain-containing protein</fullName>
    </recommendedName>
</protein>
<comment type="subcellular location">
    <subcellularLocation>
        <location evidence="1">Membrane</location>
        <topology evidence="1">Multi-pass membrane protein</topology>
    </subcellularLocation>
</comment>
<dbReference type="Proteomes" id="UP000000759">
    <property type="component" value="Chromosome 24"/>
</dbReference>
<dbReference type="PANTHER" id="PTHR11132">
    <property type="entry name" value="SOLUTE CARRIER FAMILY 35"/>
    <property type="match status" value="1"/>
</dbReference>
<dbReference type="RefSeq" id="XP_002184480.1">
    <property type="nucleotide sequence ID" value="XM_002184444.1"/>
</dbReference>
<gene>
    <name evidence="7" type="ORF">PHATRDRAFT_40492</name>
</gene>
<accession>B7GBP0</accession>
<feature type="transmembrane region" description="Helical" evidence="5">
    <location>
        <begin position="315"/>
        <end position="335"/>
    </location>
</feature>
<reference evidence="7 8" key="1">
    <citation type="journal article" date="2008" name="Nature">
        <title>The Phaeodactylum genome reveals the evolutionary history of diatom genomes.</title>
        <authorList>
            <person name="Bowler C."/>
            <person name="Allen A.E."/>
            <person name="Badger J.H."/>
            <person name="Grimwood J."/>
            <person name="Jabbari K."/>
            <person name="Kuo A."/>
            <person name="Maheswari U."/>
            <person name="Martens C."/>
            <person name="Maumus F."/>
            <person name="Otillar R.P."/>
            <person name="Rayko E."/>
            <person name="Salamov A."/>
            <person name="Vandepoele K."/>
            <person name="Beszteri B."/>
            <person name="Gruber A."/>
            <person name="Heijde M."/>
            <person name="Katinka M."/>
            <person name="Mock T."/>
            <person name="Valentin K."/>
            <person name="Verret F."/>
            <person name="Berges J.A."/>
            <person name="Brownlee C."/>
            <person name="Cadoret J.P."/>
            <person name="Chiovitti A."/>
            <person name="Choi C.J."/>
            <person name="Coesel S."/>
            <person name="De Martino A."/>
            <person name="Detter J.C."/>
            <person name="Durkin C."/>
            <person name="Falciatore A."/>
            <person name="Fournet J."/>
            <person name="Haruta M."/>
            <person name="Huysman M.J."/>
            <person name="Jenkins B.D."/>
            <person name="Jiroutova K."/>
            <person name="Jorgensen R.E."/>
            <person name="Joubert Y."/>
            <person name="Kaplan A."/>
            <person name="Kroger N."/>
            <person name="Kroth P.G."/>
            <person name="La Roche J."/>
            <person name="Lindquist E."/>
            <person name="Lommer M."/>
            <person name="Martin-Jezequel V."/>
            <person name="Lopez P.J."/>
            <person name="Lucas S."/>
            <person name="Mangogna M."/>
            <person name="McGinnis K."/>
            <person name="Medlin L.K."/>
            <person name="Montsant A."/>
            <person name="Oudot-Le Secq M.P."/>
            <person name="Napoli C."/>
            <person name="Obornik M."/>
            <person name="Parker M.S."/>
            <person name="Petit J.L."/>
            <person name="Porcel B.M."/>
            <person name="Poulsen N."/>
            <person name="Robison M."/>
            <person name="Rychlewski L."/>
            <person name="Rynearson T.A."/>
            <person name="Schmutz J."/>
            <person name="Shapiro H."/>
            <person name="Siaut M."/>
            <person name="Stanley M."/>
            <person name="Sussman M.R."/>
            <person name="Taylor A.R."/>
            <person name="Vardi A."/>
            <person name="von Dassow P."/>
            <person name="Vyverman W."/>
            <person name="Willis A."/>
            <person name="Wyrwicz L.S."/>
            <person name="Rokhsar D.S."/>
            <person name="Weissenbach J."/>
            <person name="Armbrust E.V."/>
            <person name="Green B.R."/>
            <person name="Van de Peer Y."/>
            <person name="Grigoriev I.V."/>
        </authorList>
    </citation>
    <scope>NUCLEOTIDE SEQUENCE [LARGE SCALE GENOMIC DNA]</scope>
    <source>
        <strain evidence="7 8">CCAP 1055/1</strain>
    </source>
</reference>
<dbReference type="InterPro" id="IPR050186">
    <property type="entry name" value="TPT_transporter"/>
</dbReference>
<keyword evidence="3 5" id="KW-1133">Transmembrane helix</keyword>
<dbReference type="Pfam" id="PF03151">
    <property type="entry name" value="TPT"/>
    <property type="match status" value="1"/>
</dbReference>
<dbReference type="EMBL" id="CM000626">
    <property type="protein sequence ID" value="EEC43879.1"/>
    <property type="molecule type" value="Genomic_DNA"/>
</dbReference>
<dbReference type="GO" id="GO:0016020">
    <property type="term" value="C:membrane"/>
    <property type="evidence" value="ECO:0007669"/>
    <property type="project" value="UniProtKB-SubCell"/>
</dbReference>
<organism evidence="7 8">
    <name type="scientific">Phaeodactylum tricornutum (strain CCAP 1055/1)</name>
    <dbReference type="NCBI Taxonomy" id="556484"/>
    <lineage>
        <taxon>Eukaryota</taxon>
        <taxon>Sar</taxon>
        <taxon>Stramenopiles</taxon>
        <taxon>Ochrophyta</taxon>
        <taxon>Bacillariophyta</taxon>
        <taxon>Bacillariophyceae</taxon>
        <taxon>Bacillariophycidae</taxon>
        <taxon>Naviculales</taxon>
        <taxon>Phaeodactylaceae</taxon>
        <taxon>Phaeodactylum</taxon>
    </lineage>
</organism>